<sequence length="256" mass="28785">MPENKRGPIRKRSDPVAIATKGRQTTYEYMQLEPIQSVVTTLDYWQIKQEVAVFIRNSDIFTTTQRGVTTQADSDVFTDADTFTISRTNVKNIRSVVINGSTLTLADYSVDYGDGSENCVITFNNTQNGSYTIRYDYGTDKIFPDFPRPDLSISSFPRIAVDLINLPSDPGGFGNVNENTINFTVVVYDLKAENIANYLTAIRNAFISNFTGFVHLSGYVRPTNTGPLFKSPFEKGKDKILQQNIDFTSPFKFEIQ</sequence>
<accession>A0A0F9LRK6</accession>
<evidence type="ECO:0000313" key="1">
    <source>
        <dbReference type="EMBL" id="KKM97734.1"/>
    </source>
</evidence>
<proteinExistence type="predicted"/>
<reference evidence="1" key="1">
    <citation type="journal article" date="2015" name="Nature">
        <title>Complex archaea that bridge the gap between prokaryotes and eukaryotes.</title>
        <authorList>
            <person name="Spang A."/>
            <person name="Saw J.H."/>
            <person name="Jorgensen S.L."/>
            <person name="Zaremba-Niedzwiedzka K."/>
            <person name="Martijn J."/>
            <person name="Lind A.E."/>
            <person name="van Eijk R."/>
            <person name="Schleper C."/>
            <person name="Guy L."/>
            <person name="Ettema T.J."/>
        </authorList>
    </citation>
    <scope>NUCLEOTIDE SEQUENCE</scope>
</reference>
<dbReference type="AlphaFoldDB" id="A0A0F9LRK6"/>
<name>A0A0F9LRK6_9ZZZZ</name>
<protein>
    <submittedName>
        <fullName evidence="1">Uncharacterized protein</fullName>
    </submittedName>
</protein>
<comment type="caution">
    <text evidence="1">The sequence shown here is derived from an EMBL/GenBank/DDBJ whole genome shotgun (WGS) entry which is preliminary data.</text>
</comment>
<organism evidence="1">
    <name type="scientific">marine sediment metagenome</name>
    <dbReference type="NCBI Taxonomy" id="412755"/>
    <lineage>
        <taxon>unclassified sequences</taxon>
        <taxon>metagenomes</taxon>
        <taxon>ecological metagenomes</taxon>
    </lineage>
</organism>
<gene>
    <name evidence="1" type="ORF">LCGC14_1164980</name>
</gene>
<dbReference type="EMBL" id="LAZR01005712">
    <property type="protein sequence ID" value="KKM97734.1"/>
    <property type="molecule type" value="Genomic_DNA"/>
</dbReference>